<dbReference type="Pfam" id="PF12812">
    <property type="entry name" value="PDZ_1"/>
    <property type="match status" value="1"/>
</dbReference>
<evidence type="ECO:0000313" key="2">
    <source>
        <dbReference type="EMBL" id="KAK6128542.1"/>
    </source>
</evidence>
<dbReference type="InterPro" id="IPR001478">
    <property type="entry name" value="PDZ"/>
</dbReference>
<dbReference type="CDD" id="cd06786">
    <property type="entry name" value="cpPDZ1_ScNma111-like"/>
    <property type="match status" value="1"/>
</dbReference>
<comment type="caution">
    <text evidence="2">The sequence shown here is derived from an EMBL/GenBank/DDBJ whole genome shotgun (WGS) entry which is preliminary data.</text>
</comment>
<protein>
    <recommendedName>
        <fullName evidence="1">PDZ domain-containing protein</fullName>
    </recommendedName>
</protein>
<organism evidence="2 3">
    <name type="scientific">Rehmannia glutinosa</name>
    <name type="common">Chinese foxglove</name>
    <dbReference type="NCBI Taxonomy" id="99300"/>
    <lineage>
        <taxon>Eukaryota</taxon>
        <taxon>Viridiplantae</taxon>
        <taxon>Streptophyta</taxon>
        <taxon>Embryophyta</taxon>
        <taxon>Tracheophyta</taxon>
        <taxon>Spermatophyta</taxon>
        <taxon>Magnoliopsida</taxon>
        <taxon>eudicotyledons</taxon>
        <taxon>Gunneridae</taxon>
        <taxon>Pentapetalae</taxon>
        <taxon>asterids</taxon>
        <taxon>lamiids</taxon>
        <taxon>Lamiales</taxon>
        <taxon>Orobanchaceae</taxon>
        <taxon>Rehmannieae</taxon>
        <taxon>Rehmannia</taxon>
    </lineage>
</organism>
<dbReference type="CDD" id="cd06787">
    <property type="entry name" value="cpPDZ_AthDEGP7-like"/>
    <property type="match status" value="1"/>
</dbReference>
<feature type="domain" description="PDZ" evidence="1">
    <location>
        <begin position="41"/>
        <end position="107"/>
    </location>
</feature>
<proteinExistence type="predicted"/>
<dbReference type="Proteomes" id="UP001318860">
    <property type="component" value="Unassembled WGS sequence"/>
</dbReference>
<dbReference type="PANTHER" id="PTHR46366:SF1">
    <property type="entry name" value="PDZ DOMAIN-CONTAINING PROTEIN C1685.05"/>
    <property type="match status" value="1"/>
</dbReference>
<keyword evidence="3" id="KW-1185">Reference proteome</keyword>
<reference evidence="2 3" key="1">
    <citation type="journal article" date="2021" name="Comput. Struct. Biotechnol. J.">
        <title>De novo genome assembly of the potent medicinal plant Rehmannia glutinosa using nanopore technology.</title>
        <authorList>
            <person name="Ma L."/>
            <person name="Dong C."/>
            <person name="Song C."/>
            <person name="Wang X."/>
            <person name="Zheng X."/>
            <person name="Niu Y."/>
            <person name="Chen S."/>
            <person name="Feng W."/>
        </authorList>
    </citation>
    <scope>NUCLEOTIDE SEQUENCE [LARGE SCALE GENOMIC DNA]</scope>
    <source>
        <strain evidence="2">DH-2019</strain>
    </source>
</reference>
<dbReference type="SUPFAM" id="SSF50156">
    <property type="entry name" value="PDZ domain-like"/>
    <property type="match status" value="3"/>
</dbReference>
<dbReference type="SMART" id="SM00228">
    <property type="entry name" value="PDZ"/>
    <property type="match status" value="3"/>
</dbReference>
<evidence type="ECO:0000313" key="3">
    <source>
        <dbReference type="Proteomes" id="UP001318860"/>
    </source>
</evidence>
<dbReference type="InterPro" id="IPR025926">
    <property type="entry name" value="PDZ-like_dom"/>
</dbReference>
<dbReference type="PANTHER" id="PTHR46366">
    <property type="entry name" value="PRO-APOPTOTIC SERINE PROTEASE NMA111"/>
    <property type="match status" value="1"/>
</dbReference>
<evidence type="ECO:0000259" key="1">
    <source>
        <dbReference type="PROSITE" id="PS50106"/>
    </source>
</evidence>
<dbReference type="Gene3D" id="2.30.42.10">
    <property type="match status" value="3"/>
</dbReference>
<name>A0ABR0V1Q3_REHGL</name>
<dbReference type="EMBL" id="JABTTQ020001722">
    <property type="protein sequence ID" value="KAK6128542.1"/>
    <property type="molecule type" value="Genomic_DNA"/>
</dbReference>
<accession>A0ABR0V1Q3</accession>
<sequence>MRYAGLASEVKQNRYLYLRFPFLIHPQSVRHASPPGETGMLVVDSVVPDGPAHKHLEPGDVLIRLNGEVTTQFLKMESLLDDSVNHKLELQIERGGKPLTVDLTVQDLHSVTPDYFLEVSGAVIHPLSYQQSEEEDQCYQTREAQEALIKAPSELRGDACSGGARLFAPLGASEARGRLSIGEMARNFRFQCGLVYVAEPGYMLFRAGVPRHAIIKKFAGEDISRLEDFISVLSKLSRGARVPLEYISYTDRHRRKSVLVTVDRHEWYAPPQIYTRNDSSGLWTVKQVLPVDSPLLSPLVNPIEQDLATNRVSSCAAEVTAMEQAHQCVGQEPMDGVTSMETSCGQIGDGQLPLDESDAGTKKRRVQGDLSADGVLLPDCSLHEPREERLEDSGTETETVLRDYQGAAAAASNASVAERVIEPTLVMLEVNYASSIGGSEMVMLGTLGIMHCYTSGQVHVPSSCMLDGVHSQHFFGTGVIIYHSQTMGLVAVDKNTVAVSVSDVMLSFAAYPIEIPGEKSTTFAFCCGSLLNSREPALRRGDSVCLVGLSRSLQATSRKSFVTNPSAALNIGSADCPRYRATNMEVIELDTDFGSTFSGVLTDDLGRVQAIWGSFSTQLKYSCSSSEDHQFVRGIPIYTISQIIDKIISGADGPTLLINGTKRPMPLVRILEVELYPTLLSKARSFGLSDSWIQALVKKDPIRRQVLRVKGCLAGSKAVNLLEQGDMVLAINKEPVTCFRDIEDACQELDRCNESDGKLTVTIFRQGREIDLLVGTDVRDGNGTARVINWCGCIVQDPHSAVRALGFLPEEGHGVYVARWCHGSPVHRYGLYALQWIVEVNGKPTPDLDAFVAVTKEIEHGEFVRVRTIHLNGKPRVLTLKQDLHYWPTWELRFDPQTAMWRRRTIKAQST</sequence>
<dbReference type="InterPro" id="IPR036034">
    <property type="entry name" value="PDZ_sf"/>
</dbReference>
<dbReference type="Pfam" id="PF13180">
    <property type="entry name" value="PDZ_2"/>
    <property type="match status" value="1"/>
</dbReference>
<dbReference type="PROSITE" id="PS50106">
    <property type="entry name" value="PDZ"/>
    <property type="match status" value="1"/>
</dbReference>
<gene>
    <name evidence="2" type="ORF">DH2020_037717</name>
</gene>